<evidence type="ECO:0000313" key="3">
    <source>
        <dbReference type="Proteomes" id="UP000784294"/>
    </source>
</evidence>
<evidence type="ECO:0000256" key="1">
    <source>
        <dbReference type="SAM" id="MobiDB-lite"/>
    </source>
</evidence>
<evidence type="ECO:0000313" key="2">
    <source>
        <dbReference type="EMBL" id="VEL15641.1"/>
    </source>
</evidence>
<accession>A0A3S5BS13</accession>
<dbReference type="EMBL" id="CAAALY010025316">
    <property type="protein sequence ID" value="VEL15641.1"/>
    <property type="molecule type" value="Genomic_DNA"/>
</dbReference>
<proteinExistence type="predicted"/>
<feature type="compositionally biased region" description="Basic and acidic residues" evidence="1">
    <location>
        <begin position="277"/>
        <end position="298"/>
    </location>
</feature>
<organism evidence="2 3">
    <name type="scientific">Protopolystoma xenopodis</name>
    <dbReference type="NCBI Taxonomy" id="117903"/>
    <lineage>
        <taxon>Eukaryota</taxon>
        <taxon>Metazoa</taxon>
        <taxon>Spiralia</taxon>
        <taxon>Lophotrochozoa</taxon>
        <taxon>Platyhelminthes</taxon>
        <taxon>Monogenea</taxon>
        <taxon>Polyopisthocotylea</taxon>
        <taxon>Polystomatidea</taxon>
        <taxon>Polystomatidae</taxon>
        <taxon>Protopolystoma</taxon>
    </lineage>
</organism>
<protein>
    <submittedName>
        <fullName evidence="2">Uncharacterized protein</fullName>
    </submittedName>
</protein>
<gene>
    <name evidence="2" type="ORF">PXEA_LOCUS9081</name>
</gene>
<dbReference type="AlphaFoldDB" id="A0A3S5BS13"/>
<name>A0A3S5BS13_9PLAT</name>
<reference evidence="2" key="1">
    <citation type="submission" date="2018-11" db="EMBL/GenBank/DDBJ databases">
        <authorList>
            <consortium name="Pathogen Informatics"/>
        </authorList>
    </citation>
    <scope>NUCLEOTIDE SEQUENCE</scope>
</reference>
<feature type="region of interest" description="Disordered" evidence="1">
    <location>
        <begin position="273"/>
        <end position="312"/>
    </location>
</feature>
<keyword evidence="3" id="KW-1185">Reference proteome</keyword>
<sequence length="312" mass="34260">METCSGGLFSAMASRRCPTCSGAVFGAQSDFWDKTNIGKNRTTKTVRRLARHGIGQVWPDNCRRSCCGSDVNLAGHSGHGSLLRVMISSLMTSYMASEKAGHVGIIGGWGEKTKRTKRPLCVRAPDDSKLNWYHERCGQANLLCFLLPTCKSCCRTVEEVVAAQAHDVFEAQFRNNRTMAFILGVGSLQFVVGRPIVAVFKYPPVYGVSSTSCLPTPPQSRCGIQTEREPAFWFHADVPVFLHSGSSAIFGRGFAVSTGVTLKTTYFKGPHVSDALPNRRENTRSEEHGTLMDHESKPESQVTRYSEAQCGR</sequence>
<comment type="caution">
    <text evidence="2">The sequence shown here is derived from an EMBL/GenBank/DDBJ whole genome shotgun (WGS) entry which is preliminary data.</text>
</comment>
<dbReference type="Proteomes" id="UP000784294">
    <property type="component" value="Unassembled WGS sequence"/>
</dbReference>